<protein>
    <recommendedName>
        <fullName evidence="2">Dymeclin</fullName>
    </recommendedName>
</protein>
<accession>C1MKS5</accession>
<evidence type="ECO:0000313" key="7">
    <source>
        <dbReference type="Proteomes" id="UP000001876"/>
    </source>
</evidence>
<dbReference type="AlphaFoldDB" id="C1MKS5"/>
<dbReference type="EMBL" id="GG663736">
    <property type="protein sequence ID" value="EEH59814.1"/>
    <property type="molecule type" value="Genomic_DNA"/>
</dbReference>
<dbReference type="Pfam" id="PF09742">
    <property type="entry name" value="Dymeclin"/>
    <property type="match status" value="1"/>
</dbReference>
<proteinExistence type="inferred from homology"/>
<evidence type="ECO:0000256" key="3">
    <source>
        <dbReference type="ARBA" id="ARBA00022707"/>
    </source>
</evidence>
<dbReference type="Proteomes" id="UP000001876">
    <property type="component" value="Unassembled WGS sequence"/>
</dbReference>
<dbReference type="KEGG" id="mpp:MICPUCDRAFT_55441"/>
<dbReference type="OMA" id="MATIWLA"/>
<dbReference type="STRING" id="564608.C1MKS5"/>
<dbReference type="PANTHER" id="PTHR12895">
    <property type="entry name" value="DYMECLIN"/>
    <property type="match status" value="1"/>
</dbReference>
<gene>
    <name evidence="6" type="ORF">MICPUCDRAFT_55441</name>
</gene>
<evidence type="ECO:0000256" key="5">
    <source>
        <dbReference type="SAM" id="MobiDB-lite"/>
    </source>
</evidence>
<name>C1MKS5_MICPC</name>
<reference evidence="6 7" key="1">
    <citation type="journal article" date="2009" name="Science">
        <title>Green evolution and dynamic adaptations revealed by genomes of the marine picoeukaryotes Micromonas.</title>
        <authorList>
            <person name="Worden A.Z."/>
            <person name="Lee J.H."/>
            <person name="Mock T."/>
            <person name="Rouze P."/>
            <person name="Simmons M.P."/>
            <person name="Aerts A.L."/>
            <person name="Allen A.E."/>
            <person name="Cuvelier M.L."/>
            <person name="Derelle E."/>
            <person name="Everett M.V."/>
            <person name="Foulon E."/>
            <person name="Grimwood J."/>
            <person name="Gundlach H."/>
            <person name="Henrissat B."/>
            <person name="Napoli C."/>
            <person name="McDonald S.M."/>
            <person name="Parker M.S."/>
            <person name="Rombauts S."/>
            <person name="Salamov A."/>
            <person name="Von Dassow P."/>
            <person name="Badger J.H."/>
            <person name="Coutinho P.M."/>
            <person name="Demir E."/>
            <person name="Dubchak I."/>
            <person name="Gentemann C."/>
            <person name="Eikrem W."/>
            <person name="Gready J.E."/>
            <person name="John U."/>
            <person name="Lanier W."/>
            <person name="Lindquist E.A."/>
            <person name="Lucas S."/>
            <person name="Mayer K.F."/>
            <person name="Moreau H."/>
            <person name="Not F."/>
            <person name="Otillar R."/>
            <person name="Panaud O."/>
            <person name="Pangilinan J."/>
            <person name="Paulsen I."/>
            <person name="Piegu B."/>
            <person name="Poliakov A."/>
            <person name="Robbens S."/>
            <person name="Schmutz J."/>
            <person name="Toulza E."/>
            <person name="Wyss T."/>
            <person name="Zelensky A."/>
            <person name="Zhou K."/>
            <person name="Armbrust E.V."/>
            <person name="Bhattacharya D."/>
            <person name="Goodenough U.W."/>
            <person name="Van de Peer Y."/>
            <person name="Grigoriev I.V."/>
        </authorList>
    </citation>
    <scope>NUCLEOTIDE SEQUENCE [LARGE SCALE GENOMIC DNA]</scope>
    <source>
        <strain evidence="6 7">CCMP1545</strain>
    </source>
</reference>
<dbReference type="PANTHER" id="PTHR12895:SF9">
    <property type="entry name" value="DYMECLIN"/>
    <property type="match status" value="1"/>
</dbReference>
<dbReference type="GeneID" id="9681727"/>
<sequence>MVPSSFDRFTRRAQPAVSYASVLEACCAHLDGETAPRTTPFARRASFLKDFSRRHSSPSLSFQRGSPSPAVLLLYALLHGNDAFRAYVLGDAARLSKVLTPTLRGLYDASKRESYKEKTVSDGDGVGAAGKKSSHDVTYVLLVIVLILTQDDAFGDALSNALIPVGPNWYEERMLRRTPLGSLLVLVLVRTVHRHLAGSEPLRDVYLHTNCLAAMANVAPRLRGLTAFASRRLVTLFETLSRKRARALARELENSSDLVSGNASNAAFSDAEDDEIELYADFMRIVLEIINSVLTYALPDNPELVYALLHRAELFDAHTEHPRFADLVGNVRGVLNHFSDGIHRGVGGECAKGEGEGEGAAAGQNANAAARGEGMPMTTKEVMCVVNTLAKKFRADSHVHVFQELRFAYEEEADPAAFFSPFLWRLVVEDVGRARSATRWGESFTKMVVDGAS</sequence>
<keyword evidence="3" id="KW-0519">Myristate</keyword>
<evidence type="ECO:0000256" key="2">
    <source>
        <dbReference type="ARBA" id="ARBA00015736"/>
    </source>
</evidence>
<feature type="compositionally biased region" description="Low complexity" evidence="5">
    <location>
        <begin position="359"/>
        <end position="372"/>
    </location>
</feature>
<dbReference type="GO" id="GO:0005794">
    <property type="term" value="C:Golgi apparatus"/>
    <property type="evidence" value="ECO:0007669"/>
    <property type="project" value="TreeGrafter"/>
</dbReference>
<dbReference type="RefSeq" id="XP_003056438.1">
    <property type="nucleotide sequence ID" value="XM_003056392.1"/>
</dbReference>
<dbReference type="GO" id="GO:0007030">
    <property type="term" value="P:Golgi organization"/>
    <property type="evidence" value="ECO:0007669"/>
    <property type="project" value="TreeGrafter"/>
</dbReference>
<keyword evidence="7" id="KW-1185">Reference proteome</keyword>
<dbReference type="OrthoDB" id="10253409at2759"/>
<dbReference type="eggNOG" id="KOG2225">
    <property type="taxonomic scope" value="Eukaryota"/>
</dbReference>
<dbReference type="InterPro" id="IPR019142">
    <property type="entry name" value="Dymeclin"/>
</dbReference>
<comment type="similarity">
    <text evidence="1">Belongs to the dymeclin family.</text>
</comment>
<evidence type="ECO:0000256" key="4">
    <source>
        <dbReference type="ARBA" id="ARBA00023288"/>
    </source>
</evidence>
<feature type="region of interest" description="Disordered" evidence="5">
    <location>
        <begin position="353"/>
        <end position="372"/>
    </location>
</feature>
<organism evidence="7">
    <name type="scientific">Micromonas pusilla (strain CCMP1545)</name>
    <name type="common">Picoplanktonic green alga</name>
    <dbReference type="NCBI Taxonomy" id="564608"/>
    <lineage>
        <taxon>Eukaryota</taxon>
        <taxon>Viridiplantae</taxon>
        <taxon>Chlorophyta</taxon>
        <taxon>Mamiellophyceae</taxon>
        <taxon>Mamiellales</taxon>
        <taxon>Mamiellaceae</taxon>
        <taxon>Micromonas</taxon>
    </lineage>
</organism>
<evidence type="ECO:0000256" key="1">
    <source>
        <dbReference type="ARBA" id="ARBA00010603"/>
    </source>
</evidence>
<evidence type="ECO:0000313" key="6">
    <source>
        <dbReference type="EMBL" id="EEH59814.1"/>
    </source>
</evidence>
<keyword evidence="4" id="KW-0449">Lipoprotein</keyword>